<protein>
    <submittedName>
        <fullName evidence="1">Uncharacterized protein</fullName>
    </submittedName>
</protein>
<keyword evidence="2" id="KW-1185">Reference proteome</keyword>
<dbReference type="Proteomes" id="UP000245699">
    <property type="component" value="Unassembled WGS sequence"/>
</dbReference>
<dbReference type="EMBL" id="MBFT01000029">
    <property type="protein sequence ID" value="PVU99572.1"/>
    <property type="molecule type" value="Genomic_DNA"/>
</dbReference>
<proteinExistence type="predicted"/>
<accession>A0A2T9Z4R4</accession>
<evidence type="ECO:0000313" key="2">
    <source>
        <dbReference type="Proteomes" id="UP000245699"/>
    </source>
</evidence>
<evidence type="ECO:0000313" key="1">
    <source>
        <dbReference type="EMBL" id="PVU99572.1"/>
    </source>
</evidence>
<name>A0A2T9Z4R4_9FUNG</name>
<sequence length="180" mass="20648">MQKKIKKNKGRPRKLCPTLLKNIALSLSLGKEFFIKEVQQALIEDFNITISCQSLQRNLKEAGLKAGKRKCIRNMGPNGRGIELPEASNTEHHNKCTTDIEYSFSKESDYLEPENSSPPIKKIKLVGKHLKSEKRVNSDYILVEYPDTDITIDEILDKSKKVLKKLFVIRKDSNRVLCYI</sequence>
<gene>
    <name evidence="1" type="ORF">BB559_000591</name>
</gene>
<comment type="caution">
    <text evidence="1">The sequence shown here is derived from an EMBL/GenBank/DDBJ whole genome shotgun (WGS) entry which is preliminary data.</text>
</comment>
<reference evidence="1 2" key="1">
    <citation type="journal article" date="2018" name="MBio">
        <title>Comparative Genomics Reveals the Core Gene Toolbox for the Fungus-Insect Symbiosis.</title>
        <authorList>
            <person name="Wang Y."/>
            <person name="Stata M."/>
            <person name="Wang W."/>
            <person name="Stajich J.E."/>
            <person name="White M.M."/>
            <person name="Moncalvo J.M."/>
        </authorList>
    </citation>
    <scope>NUCLEOTIDE SEQUENCE [LARGE SCALE GENOMIC DNA]</scope>
    <source>
        <strain evidence="1 2">AUS-77-4</strain>
    </source>
</reference>
<organism evidence="1 2">
    <name type="scientific">Furculomyces boomerangus</name>
    <dbReference type="NCBI Taxonomy" id="61424"/>
    <lineage>
        <taxon>Eukaryota</taxon>
        <taxon>Fungi</taxon>
        <taxon>Fungi incertae sedis</taxon>
        <taxon>Zoopagomycota</taxon>
        <taxon>Kickxellomycotina</taxon>
        <taxon>Harpellomycetes</taxon>
        <taxon>Harpellales</taxon>
        <taxon>Harpellaceae</taxon>
        <taxon>Furculomyces</taxon>
    </lineage>
</organism>
<dbReference type="AlphaFoldDB" id="A0A2T9Z4R4"/>